<dbReference type="AlphaFoldDB" id="A0AAD5G5Q3"/>
<proteinExistence type="predicted"/>
<dbReference type="Proteomes" id="UP001206925">
    <property type="component" value="Unassembled WGS sequence"/>
</dbReference>
<feature type="region of interest" description="Disordered" evidence="1">
    <location>
        <begin position="1"/>
        <end position="35"/>
    </location>
</feature>
<name>A0AAD5G5Q3_AMBAR</name>
<reference evidence="2" key="1">
    <citation type="submission" date="2022-06" db="EMBL/GenBank/DDBJ databases">
        <title>Uncovering the hologenomic basis of an extraordinary plant invasion.</title>
        <authorList>
            <person name="Bieker V.C."/>
            <person name="Martin M.D."/>
            <person name="Gilbert T."/>
            <person name="Hodgins K."/>
            <person name="Battlay P."/>
            <person name="Petersen B."/>
            <person name="Wilson J."/>
        </authorList>
    </citation>
    <scope>NUCLEOTIDE SEQUENCE</scope>
    <source>
        <strain evidence="2">AA19_3_7</strain>
        <tissue evidence="2">Leaf</tissue>
    </source>
</reference>
<sequence>DTESNEDEVMDHKGDQVGGKSMDSNQSVEEKGDDGDYVQAVKTATVNQEIKRILTEVLLKVTAELFNEIVTNLLEEDDLNVEGCCQIDLIWG</sequence>
<evidence type="ECO:0000256" key="1">
    <source>
        <dbReference type="SAM" id="MobiDB-lite"/>
    </source>
</evidence>
<protein>
    <submittedName>
        <fullName evidence="2">Uncharacterized protein</fullName>
    </submittedName>
</protein>
<keyword evidence="3" id="KW-1185">Reference proteome</keyword>
<feature type="non-terminal residue" evidence="2">
    <location>
        <position position="92"/>
    </location>
</feature>
<accession>A0AAD5G5Q3</accession>
<organism evidence="2 3">
    <name type="scientific">Ambrosia artemisiifolia</name>
    <name type="common">Common ragweed</name>
    <dbReference type="NCBI Taxonomy" id="4212"/>
    <lineage>
        <taxon>Eukaryota</taxon>
        <taxon>Viridiplantae</taxon>
        <taxon>Streptophyta</taxon>
        <taxon>Embryophyta</taxon>
        <taxon>Tracheophyta</taxon>
        <taxon>Spermatophyta</taxon>
        <taxon>Magnoliopsida</taxon>
        <taxon>eudicotyledons</taxon>
        <taxon>Gunneridae</taxon>
        <taxon>Pentapetalae</taxon>
        <taxon>asterids</taxon>
        <taxon>campanulids</taxon>
        <taxon>Asterales</taxon>
        <taxon>Asteraceae</taxon>
        <taxon>Asteroideae</taxon>
        <taxon>Heliantheae alliance</taxon>
        <taxon>Heliantheae</taxon>
        <taxon>Ambrosia</taxon>
    </lineage>
</organism>
<evidence type="ECO:0000313" key="3">
    <source>
        <dbReference type="Proteomes" id="UP001206925"/>
    </source>
</evidence>
<evidence type="ECO:0000313" key="2">
    <source>
        <dbReference type="EMBL" id="KAI7729312.1"/>
    </source>
</evidence>
<dbReference type="EMBL" id="JAMZMK010011021">
    <property type="protein sequence ID" value="KAI7729312.1"/>
    <property type="molecule type" value="Genomic_DNA"/>
</dbReference>
<gene>
    <name evidence="2" type="ORF">M8C21_018532</name>
</gene>
<comment type="caution">
    <text evidence="2">The sequence shown here is derived from an EMBL/GenBank/DDBJ whole genome shotgun (WGS) entry which is preliminary data.</text>
</comment>